<keyword evidence="4" id="KW-1185">Reference proteome</keyword>
<gene>
    <name evidence="3" type="ORF">EDC62_0898</name>
</gene>
<keyword evidence="1" id="KW-0227">DNA damage</keyword>
<dbReference type="AlphaFoldDB" id="A0A3N4V7Y2"/>
<reference evidence="3 4" key="1">
    <citation type="submission" date="2018-11" db="EMBL/GenBank/DDBJ databases">
        <title>Genomic Encyclopedia of Type Strains, Phase IV (KMG-IV): sequencing the most valuable type-strain genomes for metagenomic binning, comparative biology and taxonomic classification.</title>
        <authorList>
            <person name="Goeker M."/>
        </authorList>
    </citation>
    <scope>NUCLEOTIDE SEQUENCE [LARGE SCALE GENOMIC DNA]</scope>
    <source>
        <strain evidence="3 4">DSM 101684</strain>
    </source>
</reference>
<dbReference type="RefSeq" id="WP_124220856.1">
    <property type="nucleotide sequence ID" value="NZ_RKQL01000001.1"/>
</dbReference>
<comment type="caution">
    <text evidence="3">The sequence shown here is derived from an EMBL/GenBank/DDBJ whole genome shotgun (WGS) entry which is preliminary data.</text>
</comment>
<evidence type="ECO:0000256" key="2">
    <source>
        <dbReference type="SAM" id="MobiDB-lite"/>
    </source>
</evidence>
<feature type="region of interest" description="Disordered" evidence="2">
    <location>
        <begin position="48"/>
        <end position="69"/>
    </location>
</feature>
<proteinExistence type="predicted"/>
<dbReference type="EMBL" id="RKQL01000001">
    <property type="protein sequence ID" value="RPE73187.1"/>
    <property type="molecule type" value="Genomic_DNA"/>
</dbReference>
<dbReference type="SUPFAM" id="SSF56672">
    <property type="entry name" value="DNA/RNA polymerases"/>
    <property type="match status" value="1"/>
</dbReference>
<name>A0A3N4V7Y2_9BURK</name>
<dbReference type="OrthoDB" id="625722at2"/>
<organism evidence="3 4">
    <name type="scientific">Tibeticola sediminis</name>
    <dbReference type="NCBI Taxonomy" id="1917811"/>
    <lineage>
        <taxon>Bacteria</taxon>
        <taxon>Pseudomonadati</taxon>
        <taxon>Pseudomonadota</taxon>
        <taxon>Betaproteobacteria</taxon>
        <taxon>Burkholderiales</taxon>
        <taxon>Comamonadaceae</taxon>
        <taxon>Tibeticola</taxon>
    </lineage>
</organism>
<sequence length="512" mass="56098">MTRPSEHWLALRRPAADEAEALPAGVDRLLAWHALRFTPRVAWVEDAAPNPATASPSTPAPRRRRAQARSGDAAARTLVLEIAASERLFGGRAALIRRFFEEIPPIPGMKWAQGATVWIAVGRLDMPPIAPVDDAGSAPAIECGARVAPEALPLAALAAARPHLDTLARLGCRSWGELRALPRAALARRLGPALLEALDQAWGLRPTVLPWLVLPERFDEAVELPFALESAPALLTHAQGLLAQLRAWLCARTQGVLALELIWQHDRRRDGPVQGRLPLRTAEPTADLEHIERLLAEHLARVVWPAPVQRVRLRVRRTAPLSTASESLLPLAAGERADALAWHALTERLSARLGAGAVLRVQREADPRPEAMQRWVPADASKNRATKVQFSLAYPGKTAKNGTPECGSAMPAALLPSWLLERPLRLALRGERPLYQGPLELRVGPQRIEALRWDAAAAAPDPQALVAQRDYFIAESPGAGLVWVFRERRRHRAHTDADAGEQAQWFLHGFFG</sequence>
<evidence type="ECO:0000256" key="1">
    <source>
        <dbReference type="ARBA" id="ARBA00022763"/>
    </source>
</evidence>
<protein>
    <submittedName>
        <fullName evidence="3">Protein ImuB</fullName>
    </submittedName>
</protein>
<feature type="compositionally biased region" description="Low complexity" evidence="2">
    <location>
        <begin position="48"/>
        <end position="57"/>
    </location>
</feature>
<evidence type="ECO:0000313" key="4">
    <source>
        <dbReference type="Proteomes" id="UP000272193"/>
    </source>
</evidence>
<dbReference type="PANTHER" id="PTHR35369">
    <property type="entry name" value="BLR3025 PROTEIN-RELATED"/>
    <property type="match status" value="1"/>
</dbReference>
<dbReference type="PANTHER" id="PTHR35369:SF2">
    <property type="entry name" value="BLR3025 PROTEIN"/>
    <property type="match status" value="1"/>
</dbReference>
<dbReference type="Proteomes" id="UP000272193">
    <property type="component" value="Unassembled WGS sequence"/>
</dbReference>
<evidence type="ECO:0000313" key="3">
    <source>
        <dbReference type="EMBL" id="RPE73187.1"/>
    </source>
</evidence>
<dbReference type="InterPro" id="IPR050356">
    <property type="entry name" value="SulA_CellDiv_inhibitor"/>
</dbReference>
<dbReference type="GO" id="GO:0006281">
    <property type="term" value="P:DNA repair"/>
    <property type="evidence" value="ECO:0007669"/>
    <property type="project" value="TreeGrafter"/>
</dbReference>
<accession>A0A3N4V7Y2</accession>
<dbReference type="InterPro" id="IPR043502">
    <property type="entry name" value="DNA/RNA_pol_sf"/>
</dbReference>